<protein>
    <recommendedName>
        <fullName evidence="8">Peptidyl-prolyl cis-trans isomerase</fullName>
        <shortName evidence="8">PPIase</shortName>
        <ecNumber evidence="8">5.2.1.8</ecNumber>
    </recommendedName>
</protein>
<dbReference type="InterPro" id="IPR002130">
    <property type="entry name" value="Cyclophilin-type_PPIase_dom"/>
</dbReference>
<dbReference type="Gene3D" id="2.40.100.10">
    <property type="entry name" value="Cyclophilin-like"/>
    <property type="match status" value="1"/>
</dbReference>
<evidence type="ECO:0000256" key="2">
    <source>
        <dbReference type="ARBA" id="ARBA00004123"/>
    </source>
</evidence>
<sequence length="307" mass="34928">MSVLIETSLGDIVIDLFVDKCPRTTNNFLQHCKNKYYNGCLFHNIHKDFIAQTGDLTGTGTGGRSVYEDRFFGDEIRADLKHDKVGTVGMASAGRDLNASQFYITLRDNLHYLDEKHTIFGEVAEGLETLTRINQTVVDEENRPRQKIIIKQTYVLYPPELADDSIPEGEPKDELEPPLNEQLSSEKEAHSRAVVLECMGDIPDADVKPPDNVLFVCKLNPLTEDEDLHVIFSQFGTVVSAEILRDYRTGESLCYAFMEFEKREACEQAYFKMNNALIDDRRICVDLSQSVSKIWKKSYVQNKKAKN</sequence>
<evidence type="ECO:0000256" key="7">
    <source>
        <dbReference type="PROSITE-ProRule" id="PRU00176"/>
    </source>
</evidence>
<dbReference type="InterPro" id="IPR000504">
    <property type="entry name" value="RRM_dom"/>
</dbReference>
<organism evidence="11 12">
    <name type="scientific">Citrus x changshan-huyou</name>
    <dbReference type="NCBI Taxonomy" id="2935761"/>
    <lineage>
        <taxon>Eukaryota</taxon>
        <taxon>Viridiplantae</taxon>
        <taxon>Streptophyta</taxon>
        <taxon>Embryophyta</taxon>
        <taxon>Tracheophyta</taxon>
        <taxon>Spermatophyta</taxon>
        <taxon>Magnoliopsida</taxon>
        <taxon>eudicotyledons</taxon>
        <taxon>Gunneridae</taxon>
        <taxon>Pentapetalae</taxon>
        <taxon>rosids</taxon>
        <taxon>malvids</taxon>
        <taxon>Sapindales</taxon>
        <taxon>Rutaceae</taxon>
        <taxon>Aurantioideae</taxon>
        <taxon>Citrus</taxon>
    </lineage>
</organism>
<keyword evidence="3 7" id="KW-0694">RNA-binding</keyword>
<dbReference type="Pfam" id="PF00160">
    <property type="entry name" value="Pro_isomerase"/>
    <property type="match status" value="1"/>
</dbReference>
<feature type="domain" description="PPIase cyclophilin-type" evidence="9">
    <location>
        <begin position="6"/>
        <end position="155"/>
    </location>
</feature>
<dbReference type="PROSITE" id="PS50102">
    <property type="entry name" value="RRM"/>
    <property type="match status" value="1"/>
</dbReference>
<keyword evidence="4 8" id="KW-0697">Rotamase</keyword>
<evidence type="ECO:0000256" key="1">
    <source>
        <dbReference type="ARBA" id="ARBA00000971"/>
    </source>
</evidence>
<dbReference type="PRINTS" id="PR00153">
    <property type="entry name" value="CSAPPISMRASE"/>
</dbReference>
<evidence type="ECO:0000256" key="5">
    <source>
        <dbReference type="ARBA" id="ARBA00023235"/>
    </source>
</evidence>
<dbReference type="EC" id="5.2.1.8" evidence="8"/>
<dbReference type="Gene3D" id="3.30.70.330">
    <property type="match status" value="1"/>
</dbReference>
<keyword evidence="6 8" id="KW-0539">Nucleus</keyword>
<dbReference type="Pfam" id="PF00076">
    <property type="entry name" value="RRM_1"/>
    <property type="match status" value="1"/>
</dbReference>
<comment type="function">
    <text evidence="8">PPIases accelerate the folding of proteins. It catalyzes the cis-trans isomerization of proline imidic peptide bonds in oligopeptides.</text>
</comment>
<keyword evidence="5 8" id="KW-0413">Isomerase</keyword>
<dbReference type="InterPro" id="IPR012677">
    <property type="entry name" value="Nucleotide-bd_a/b_plait_sf"/>
</dbReference>
<evidence type="ECO:0000256" key="8">
    <source>
        <dbReference type="RuleBase" id="RU365081"/>
    </source>
</evidence>
<dbReference type="GO" id="GO:0005634">
    <property type="term" value="C:nucleus"/>
    <property type="evidence" value="ECO:0007669"/>
    <property type="project" value="UniProtKB-SubCell"/>
</dbReference>
<comment type="similarity">
    <text evidence="8">Belongs to the cyclophilin-type PPIase family. PPIL4 subfamily.</text>
</comment>
<evidence type="ECO:0000256" key="4">
    <source>
        <dbReference type="ARBA" id="ARBA00023110"/>
    </source>
</evidence>
<name>A0AAP0LSX5_9ROSI</name>
<dbReference type="CDD" id="cd12235">
    <property type="entry name" value="RRM_PPIL4"/>
    <property type="match status" value="1"/>
</dbReference>
<comment type="subcellular location">
    <subcellularLocation>
        <location evidence="2 8">Nucleus</location>
    </subcellularLocation>
</comment>
<dbReference type="EMBL" id="JBCGBO010000024">
    <property type="protein sequence ID" value="KAK9182156.1"/>
    <property type="molecule type" value="Genomic_DNA"/>
</dbReference>
<comment type="caution">
    <text evidence="11">The sequence shown here is derived from an EMBL/GenBank/DDBJ whole genome shotgun (WGS) entry which is preliminary data.</text>
</comment>
<evidence type="ECO:0000313" key="12">
    <source>
        <dbReference type="Proteomes" id="UP001428341"/>
    </source>
</evidence>
<dbReference type="SUPFAM" id="SSF54928">
    <property type="entry name" value="RNA-binding domain, RBD"/>
    <property type="match status" value="1"/>
</dbReference>
<dbReference type="PROSITE" id="PS50072">
    <property type="entry name" value="CSA_PPIASE_2"/>
    <property type="match status" value="1"/>
</dbReference>
<dbReference type="Proteomes" id="UP001428341">
    <property type="component" value="Unassembled WGS sequence"/>
</dbReference>
<reference evidence="11 12" key="1">
    <citation type="submission" date="2024-05" db="EMBL/GenBank/DDBJ databases">
        <title>Haplotype-resolved chromosome-level genome assembly of Huyou (Citrus changshanensis).</title>
        <authorList>
            <person name="Miao C."/>
            <person name="Chen W."/>
            <person name="Wu Y."/>
            <person name="Wang L."/>
            <person name="Zhao S."/>
            <person name="Grierson D."/>
            <person name="Xu C."/>
            <person name="Chen K."/>
        </authorList>
    </citation>
    <scope>NUCLEOTIDE SEQUENCE [LARGE SCALE GENOMIC DNA]</scope>
    <source>
        <strain evidence="11">01-14</strain>
        <tissue evidence="11">Leaf</tissue>
    </source>
</reference>
<dbReference type="GO" id="GO:0003755">
    <property type="term" value="F:peptidyl-prolyl cis-trans isomerase activity"/>
    <property type="evidence" value="ECO:0007669"/>
    <property type="project" value="UniProtKB-UniRule"/>
</dbReference>
<dbReference type="InterPro" id="IPR035979">
    <property type="entry name" value="RBD_domain_sf"/>
</dbReference>
<comment type="catalytic activity">
    <reaction evidence="1 8">
        <text>[protein]-peptidylproline (omega=180) = [protein]-peptidylproline (omega=0)</text>
        <dbReference type="Rhea" id="RHEA:16237"/>
        <dbReference type="Rhea" id="RHEA-COMP:10747"/>
        <dbReference type="Rhea" id="RHEA-COMP:10748"/>
        <dbReference type="ChEBI" id="CHEBI:83833"/>
        <dbReference type="ChEBI" id="CHEBI:83834"/>
        <dbReference type="EC" id="5.2.1.8"/>
    </reaction>
</comment>
<dbReference type="PANTHER" id="PTHR45843:SF1">
    <property type="entry name" value="PEPTIDYL-PROLYL CIS-TRANS ISOMERASE-LIKE 4"/>
    <property type="match status" value="1"/>
</dbReference>
<dbReference type="SMART" id="SM00360">
    <property type="entry name" value="RRM"/>
    <property type="match status" value="1"/>
</dbReference>
<evidence type="ECO:0000256" key="3">
    <source>
        <dbReference type="ARBA" id="ARBA00022884"/>
    </source>
</evidence>
<dbReference type="SUPFAM" id="SSF50891">
    <property type="entry name" value="Cyclophilin-like"/>
    <property type="match status" value="1"/>
</dbReference>
<dbReference type="AlphaFoldDB" id="A0AAP0LSX5"/>
<evidence type="ECO:0000313" key="11">
    <source>
        <dbReference type="EMBL" id="KAK9182156.1"/>
    </source>
</evidence>
<accession>A0AAP0LSX5</accession>
<dbReference type="GO" id="GO:0003723">
    <property type="term" value="F:RNA binding"/>
    <property type="evidence" value="ECO:0007669"/>
    <property type="project" value="UniProtKB-UniRule"/>
</dbReference>
<dbReference type="PANTHER" id="PTHR45843">
    <property type="entry name" value="PEPTIDYL-PROLYL CIS-TRANS ISOMERASE-LIKE 4"/>
    <property type="match status" value="1"/>
</dbReference>
<proteinExistence type="inferred from homology"/>
<gene>
    <name evidence="11" type="ORF">WN944_025299</name>
</gene>
<evidence type="ECO:0000259" key="10">
    <source>
        <dbReference type="PROSITE" id="PS50102"/>
    </source>
</evidence>
<dbReference type="InterPro" id="IPR029000">
    <property type="entry name" value="Cyclophilin-like_dom_sf"/>
</dbReference>
<keyword evidence="12" id="KW-1185">Reference proteome</keyword>
<evidence type="ECO:0000259" key="9">
    <source>
        <dbReference type="PROSITE" id="PS50072"/>
    </source>
</evidence>
<evidence type="ECO:0000256" key="6">
    <source>
        <dbReference type="ARBA" id="ARBA00023242"/>
    </source>
</evidence>
<dbReference type="InterPro" id="IPR035542">
    <property type="entry name" value="CRIP"/>
</dbReference>
<feature type="domain" description="RRM" evidence="10">
    <location>
        <begin position="212"/>
        <end position="290"/>
    </location>
</feature>